<dbReference type="GO" id="GO:0005634">
    <property type="term" value="C:nucleus"/>
    <property type="evidence" value="ECO:0007669"/>
    <property type="project" value="TreeGrafter"/>
</dbReference>
<feature type="region of interest" description="Disordered" evidence="1">
    <location>
        <begin position="761"/>
        <end position="794"/>
    </location>
</feature>
<feature type="region of interest" description="Disordered" evidence="1">
    <location>
        <begin position="634"/>
        <end position="736"/>
    </location>
</feature>
<dbReference type="Proteomes" id="UP000811246">
    <property type="component" value="Chromosome 1"/>
</dbReference>
<feature type="region of interest" description="Disordered" evidence="1">
    <location>
        <begin position="541"/>
        <end position="563"/>
    </location>
</feature>
<feature type="compositionally biased region" description="Low complexity" evidence="1">
    <location>
        <begin position="1036"/>
        <end position="1048"/>
    </location>
</feature>
<evidence type="ECO:0000313" key="3">
    <source>
        <dbReference type="Proteomes" id="UP000811246"/>
    </source>
</evidence>
<name>A0A922K605_CARIL</name>
<feature type="region of interest" description="Disordered" evidence="1">
    <location>
        <begin position="19"/>
        <end position="133"/>
    </location>
</feature>
<feature type="compositionally biased region" description="Basic and acidic residues" evidence="1">
    <location>
        <begin position="154"/>
        <end position="168"/>
    </location>
</feature>
<feature type="compositionally biased region" description="Polar residues" evidence="1">
    <location>
        <begin position="1097"/>
        <end position="1136"/>
    </location>
</feature>
<feature type="compositionally biased region" description="Polar residues" evidence="1">
    <location>
        <begin position="981"/>
        <end position="991"/>
    </location>
</feature>
<comment type="caution">
    <text evidence="2">The sequence shown here is derived from an EMBL/GenBank/DDBJ whole genome shotgun (WGS) entry which is preliminary data.</text>
</comment>
<evidence type="ECO:0000256" key="1">
    <source>
        <dbReference type="SAM" id="MobiDB-lite"/>
    </source>
</evidence>
<feature type="compositionally biased region" description="Polar residues" evidence="1">
    <location>
        <begin position="36"/>
        <end position="45"/>
    </location>
</feature>
<feature type="region of interest" description="Disordered" evidence="1">
    <location>
        <begin position="968"/>
        <end position="991"/>
    </location>
</feature>
<dbReference type="EMBL" id="CM031825">
    <property type="protein sequence ID" value="KAG6732155.1"/>
    <property type="molecule type" value="Genomic_DNA"/>
</dbReference>
<feature type="compositionally biased region" description="Basic and acidic residues" evidence="1">
    <location>
        <begin position="19"/>
        <end position="35"/>
    </location>
</feature>
<dbReference type="PANTHER" id="PTHR34798:SF2">
    <property type="entry name" value="PROTEIN TIME FOR COFFEE"/>
    <property type="match status" value="1"/>
</dbReference>
<feature type="compositionally biased region" description="Low complexity" evidence="1">
    <location>
        <begin position="1137"/>
        <end position="1148"/>
    </location>
</feature>
<dbReference type="GO" id="GO:0042752">
    <property type="term" value="P:regulation of circadian rhythm"/>
    <property type="evidence" value="ECO:0007669"/>
    <property type="project" value="InterPro"/>
</dbReference>
<feature type="compositionally biased region" description="Polar residues" evidence="1">
    <location>
        <begin position="110"/>
        <end position="126"/>
    </location>
</feature>
<feature type="compositionally biased region" description="Low complexity" evidence="1">
    <location>
        <begin position="543"/>
        <end position="563"/>
    </location>
</feature>
<protein>
    <recommendedName>
        <fullName evidence="4">Protein TIME FOR COFFEE</fullName>
    </recommendedName>
</protein>
<feature type="compositionally biased region" description="Polar residues" evidence="1">
    <location>
        <begin position="1008"/>
        <end position="1035"/>
    </location>
</feature>
<feature type="compositionally biased region" description="Low complexity" evidence="1">
    <location>
        <begin position="51"/>
        <end position="62"/>
    </location>
</feature>
<feature type="compositionally biased region" description="Basic and acidic residues" evidence="1">
    <location>
        <begin position="176"/>
        <end position="197"/>
    </location>
</feature>
<feature type="region of interest" description="Disordered" evidence="1">
    <location>
        <begin position="321"/>
        <end position="360"/>
    </location>
</feature>
<feature type="compositionally biased region" description="Basic residues" evidence="1">
    <location>
        <begin position="331"/>
        <end position="341"/>
    </location>
</feature>
<reference evidence="2" key="1">
    <citation type="submission" date="2021-01" db="EMBL/GenBank/DDBJ databases">
        <authorList>
            <person name="Lovell J.T."/>
            <person name="Bentley N."/>
            <person name="Bhattarai G."/>
            <person name="Jenkins J.W."/>
            <person name="Sreedasyam A."/>
            <person name="Alarcon Y."/>
            <person name="Bock C."/>
            <person name="Boston L."/>
            <person name="Carlson J."/>
            <person name="Cervantes K."/>
            <person name="Clermont K."/>
            <person name="Krom N."/>
            <person name="Kubenka K."/>
            <person name="Mamidi S."/>
            <person name="Mattison C."/>
            <person name="Monteros M."/>
            <person name="Pisani C."/>
            <person name="Plott C."/>
            <person name="Rajasekar S."/>
            <person name="Rhein H.S."/>
            <person name="Rohla C."/>
            <person name="Song M."/>
            <person name="Hilaire R.S."/>
            <person name="Shu S."/>
            <person name="Wells L."/>
            <person name="Wang X."/>
            <person name="Webber J."/>
            <person name="Heerema R.J."/>
            <person name="Klein P."/>
            <person name="Conner P."/>
            <person name="Grauke L."/>
            <person name="Grimwood J."/>
            <person name="Schmutz J."/>
            <person name="Randall J.J."/>
        </authorList>
    </citation>
    <scope>NUCLEOTIDE SEQUENCE</scope>
    <source>
        <tissue evidence="2">Leaf</tissue>
    </source>
</reference>
<feature type="compositionally biased region" description="Low complexity" evidence="1">
    <location>
        <begin position="968"/>
        <end position="980"/>
    </location>
</feature>
<feature type="compositionally biased region" description="Low complexity" evidence="1">
    <location>
        <begin position="1078"/>
        <end position="1092"/>
    </location>
</feature>
<evidence type="ECO:0000313" key="2">
    <source>
        <dbReference type="EMBL" id="KAG6732155.1"/>
    </source>
</evidence>
<feature type="compositionally biased region" description="Low complexity" evidence="1">
    <location>
        <begin position="699"/>
        <end position="708"/>
    </location>
</feature>
<feature type="compositionally biased region" description="Polar residues" evidence="1">
    <location>
        <begin position="1049"/>
        <end position="1077"/>
    </location>
</feature>
<accession>A0A922K605</accession>
<gene>
    <name evidence="2" type="ORF">I3842_01G163100</name>
</gene>
<proteinExistence type="predicted"/>
<feature type="region of interest" description="Disordered" evidence="1">
    <location>
        <begin position="147"/>
        <end position="197"/>
    </location>
</feature>
<organism evidence="2 3">
    <name type="scientific">Carya illinoinensis</name>
    <name type="common">Pecan</name>
    <dbReference type="NCBI Taxonomy" id="32201"/>
    <lineage>
        <taxon>Eukaryota</taxon>
        <taxon>Viridiplantae</taxon>
        <taxon>Streptophyta</taxon>
        <taxon>Embryophyta</taxon>
        <taxon>Tracheophyta</taxon>
        <taxon>Spermatophyta</taxon>
        <taxon>Magnoliopsida</taxon>
        <taxon>eudicotyledons</taxon>
        <taxon>Gunneridae</taxon>
        <taxon>Pentapetalae</taxon>
        <taxon>rosids</taxon>
        <taxon>fabids</taxon>
        <taxon>Fagales</taxon>
        <taxon>Juglandaceae</taxon>
        <taxon>Carya</taxon>
    </lineage>
</organism>
<dbReference type="PANTHER" id="PTHR34798">
    <property type="entry name" value="PROTEIN TIME FOR COFFEE"/>
    <property type="match status" value="1"/>
</dbReference>
<evidence type="ECO:0008006" key="4">
    <source>
        <dbReference type="Google" id="ProtNLM"/>
    </source>
</evidence>
<feature type="compositionally biased region" description="Polar residues" evidence="1">
    <location>
        <begin position="1152"/>
        <end position="1174"/>
    </location>
</feature>
<feature type="region of interest" description="Disordered" evidence="1">
    <location>
        <begin position="849"/>
        <end position="870"/>
    </location>
</feature>
<feature type="compositionally biased region" description="Low complexity" evidence="1">
    <location>
        <begin position="634"/>
        <end position="666"/>
    </location>
</feature>
<feature type="region of interest" description="Disordered" evidence="1">
    <location>
        <begin position="1008"/>
        <end position="1189"/>
    </location>
</feature>
<dbReference type="InterPro" id="IPR039317">
    <property type="entry name" value="TIC"/>
</dbReference>
<sequence length="1320" mass="138832">MGRQPQGLCKLEILGTDSMKFDPREANKSSCDAKSRVSSPISNSACAVPQSSSILPQNSSSSVAPISTVVSPKRKKPRPVKYDDENASIFTVRNAPISATTKAETDQPVKTETSSSRNLEKSSGSAVENGGASYDLANPQAILASSVAQPESAIKPERHHISDSKALTEESEERDVEVNKEEPPRSPKKESSVLRLDDNCDDAKAKKANATISVAESHQEEKYQIDLMAPPPALRSSPERDGEIEYVTVDAKSMAADADTEIKPAVKEDEKAVKIGKVEAVNVENERTKTAAEETESQKPVLAHMERNIDLQLDLEKADRDSGTCSVSGNKLHHHVQKHHQQQSQHANTDRNAQTSSLPLPMPVPGWPGGLPPMGYMAPLQGVVSVDGSTVSPAAIQPPHLLFAQPRPKRCATHYYIARNILYHQQLARMNPFWPAAAGSASLYGAKPCNINVAPSTELHGNFPGRGVNSAQDKGQALAVFPGHSGKDKGSQAAANIVDAAQRNQILLQQTLPPGAPSNILHAPAFIFPLSQQPAAAAAHVRSGSVKSPPAAGGAPSSSTSSSAAVSASATPAVSFNYPNMPGNETQYLAILQNNAYPFPIPAHVGAPPAYRGNHAQAVPFFNGSFYSSQMLHPPQIQQQQQPPAQSQQGLQAHQNASISSGSSSSQKQHLQNHQQRAHGNGVNGSSATLQGFPALKNQSSQPQQLQHQRQHLPHQARQLESEMGGEDSPSTADSRVSRANTNVYGQNFAMPIHPQNFALMTPAGLGSASGHHTEKKQQQQQPGSKPVVEPLPSQPFALSFGSINGATTTSGLDISQSNALLQSLPPEVSRQSYHQIVAAAAAQVAQQKKNFRVSQEGKTGGGDSSNMEEERKAMPGKVPVTVGQSITFSRQDLADSAVTTIKGNNVVDSSARALNLGSAPGRNSGSVVPAAISNVNAPGSQQQLLRNQQQQQMIQLQKQNQFAVAAAPSAARSKTPATSNGSVYSDHLPSSSSMAAKFTNALPTFPQNLVQTSSNSPAQSPQWKNSGRTATSQVPSPSLSSSNSSSLKNHPQHQGRTQQSHTQISFVANAKSSAAVQGQQPPSSNQSASPPVMVGSPTTSSMSKSAGGSPRTTATTSTANKAGQGSTMSSQPAKNSPSVPSRKSSPVGGRNVTSILGNPHVASTSSPATKSQLPQQQPPPQNLSKQGMQQAQLVFSPYMPAPTGTTSGPSVGGYYLQRNRREQQQQPLGSSGTSSTGMLSLCPPVTLANTSTSDPAKAVAAASNMIGGSLPSQGILHVTQFGGAQSSGNPHQLLPSFSYVHAVPTPVQVKPAEQKQPAA</sequence>